<proteinExistence type="predicted"/>
<dbReference type="InterPro" id="IPR009327">
    <property type="entry name" value="Cupin_DUF985"/>
</dbReference>
<dbReference type="PANTHER" id="PTHR33387:SF3">
    <property type="entry name" value="DUF985 DOMAIN-CONTAINING PROTEIN"/>
    <property type="match status" value="1"/>
</dbReference>
<evidence type="ECO:0000313" key="3">
    <source>
        <dbReference type="EMBL" id="MCQ8768261.1"/>
    </source>
</evidence>
<dbReference type="RefSeq" id="WP_168092329.1">
    <property type="nucleotide sequence ID" value="NZ_JAATER010000067.1"/>
</dbReference>
<feature type="region of interest" description="Disordered" evidence="1">
    <location>
        <begin position="146"/>
        <end position="167"/>
    </location>
</feature>
<dbReference type="InterPro" id="IPR039935">
    <property type="entry name" value="YML079W-like"/>
</dbReference>
<dbReference type="Pfam" id="PF06172">
    <property type="entry name" value="Cupin_5"/>
    <property type="match status" value="1"/>
</dbReference>
<reference evidence="3" key="1">
    <citation type="submission" date="2022-06" db="EMBL/GenBank/DDBJ databases">
        <title>WGS of actinobacteria.</title>
        <authorList>
            <person name="Thawai C."/>
        </authorList>
    </citation>
    <scope>NUCLEOTIDE SEQUENCE</scope>
    <source>
        <strain evidence="3">AA8</strain>
    </source>
</reference>
<evidence type="ECO:0000259" key="2">
    <source>
        <dbReference type="Pfam" id="PF06172"/>
    </source>
</evidence>
<organism evidence="3 4">
    <name type="scientific">Streptomyces telluris</name>
    <dbReference type="NCBI Taxonomy" id="2720021"/>
    <lineage>
        <taxon>Bacteria</taxon>
        <taxon>Bacillati</taxon>
        <taxon>Actinomycetota</taxon>
        <taxon>Actinomycetes</taxon>
        <taxon>Kitasatosporales</taxon>
        <taxon>Streptomycetaceae</taxon>
        <taxon>Streptomyces</taxon>
    </lineage>
</organism>
<dbReference type="InterPro" id="IPR014710">
    <property type="entry name" value="RmlC-like_jellyroll"/>
</dbReference>
<comment type="caution">
    <text evidence="3">The sequence shown here is derived from an EMBL/GenBank/DDBJ whole genome shotgun (WGS) entry which is preliminary data.</text>
</comment>
<dbReference type="Gene3D" id="2.60.120.10">
    <property type="entry name" value="Jelly Rolls"/>
    <property type="match status" value="1"/>
</dbReference>
<dbReference type="InterPro" id="IPR011051">
    <property type="entry name" value="RmlC_Cupin_sf"/>
</dbReference>
<dbReference type="CDD" id="cd06121">
    <property type="entry name" value="cupin_YML079wp"/>
    <property type="match status" value="1"/>
</dbReference>
<dbReference type="EMBL" id="JANIID010000001">
    <property type="protein sequence ID" value="MCQ8768261.1"/>
    <property type="molecule type" value="Genomic_DNA"/>
</dbReference>
<dbReference type="Proteomes" id="UP001142374">
    <property type="component" value="Unassembled WGS sequence"/>
</dbReference>
<protein>
    <submittedName>
        <fullName evidence="3">Cupin domain-containing protein</fullName>
    </submittedName>
</protein>
<feature type="domain" description="DUF985" evidence="2">
    <location>
        <begin position="10"/>
        <end position="147"/>
    </location>
</feature>
<accession>A0A9X2LBM9</accession>
<dbReference type="AlphaFoldDB" id="A0A9X2LBM9"/>
<keyword evidence="4" id="KW-1185">Reference proteome</keyword>
<dbReference type="SUPFAM" id="SSF51182">
    <property type="entry name" value="RmlC-like cupins"/>
    <property type="match status" value="1"/>
</dbReference>
<gene>
    <name evidence="3" type="ORF">NQU55_00465</name>
</gene>
<sequence>MADRTSGTSELVELLNLQPHVEGGWFRETWRTSREAVPDGYGGPRAFATGIYYLLHPGETSRWHRVRSDEVWLWHCGGPLRMRLGGSGDAPDAKGAAEVVLGPGVERGEQPQFLVPGGVWQSAGPAGDEPVLVTCVVAPGFAFEDYEDCESSEPPEPAESSEGSEHA</sequence>
<name>A0A9X2LBM9_9ACTN</name>
<evidence type="ECO:0000256" key="1">
    <source>
        <dbReference type="SAM" id="MobiDB-lite"/>
    </source>
</evidence>
<dbReference type="PANTHER" id="PTHR33387">
    <property type="entry name" value="RMLC-LIKE JELLY ROLL FOLD PROTEIN"/>
    <property type="match status" value="1"/>
</dbReference>
<evidence type="ECO:0000313" key="4">
    <source>
        <dbReference type="Proteomes" id="UP001142374"/>
    </source>
</evidence>